<keyword evidence="1" id="KW-0812">Transmembrane</keyword>
<protein>
    <submittedName>
        <fullName evidence="2">Uncharacterized protein</fullName>
    </submittedName>
</protein>
<gene>
    <name evidence="2" type="ORF">GPZ88_09880</name>
</gene>
<dbReference type="EMBL" id="CP046920">
    <property type="protein sequence ID" value="QIM47377.1"/>
    <property type="molecule type" value="Genomic_DNA"/>
</dbReference>
<dbReference type="KEGG" id="srum:GPZ88_09880"/>
<name>A0A6G8I2L3_9STRE</name>
<organism evidence="2 3">
    <name type="scientific">Streptococcus ruminicola</name>
    <dbReference type="NCBI Taxonomy" id="2686210"/>
    <lineage>
        <taxon>Bacteria</taxon>
        <taxon>Bacillati</taxon>
        <taxon>Bacillota</taxon>
        <taxon>Bacilli</taxon>
        <taxon>Lactobacillales</taxon>
        <taxon>Streptococcaceae</taxon>
        <taxon>Streptococcus</taxon>
    </lineage>
</organism>
<dbReference type="AlphaFoldDB" id="A0A6G8I2L3"/>
<proteinExistence type="predicted"/>
<feature type="transmembrane region" description="Helical" evidence="1">
    <location>
        <begin position="47"/>
        <end position="68"/>
    </location>
</feature>
<dbReference type="RefSeq" id="WP_157328698.1">
    <property type="nucleotide sequence ID" value="NZ_CP046920.1"/>
</dbReference>
<evidence type="ECO:0000313" key="2">
    <source>
        <dbReference type="EMBL" id="QIM47377.1"/>
    </source>
</evidence>
<evidence type="ECO:0000256" key="1">
    <source>
        <dbReference type="SAM" id="Phobius"/>
    </source>
</evidence>
<keyword evidence="1" id="KW-0472">Membrane</keyword>
<sequence>MDINLIQLLATLVFALLLSAIQSAINIYKLRPLVFETEFNINTTFILMIKVCDVLLLFMAFFAIYNVISDRESIKYTIQALAIIIPRIYFRKKAEGQRYLLIKIDNFFTQRRVKQFKACPCCSDSRLFYRKVLNSDEVCYFLVNKYNTLVYLGFYLNSRDLALPFLNEPFYKALSIVYPLLKESYSDVTVLNDKYYQLDSSLYCAHCHKEVSTYPIELGMVDFKRKNKAK</sequence>
<evidence type="ECO:0000313" key="3">
    <source>
        <dbReference type="Proteomes" id="UP000503166"/>
    </source>
</evidence>
<keyword evidence="1" id="KW-1133">Transmembrane helix</keyword>
<geneLocation type="plasmid" evidence="3">
    <name>p_cnu_g2</name>
</geneLocation>
<keyword evidence="2" id="KW-0614">Plasmid</keyword>
<accession>A0A6G8I2L3</accession>
<reference evidence="2 3" key="1">
    <citation type="submission" date="2019-12" db="EMBL/GenBank/DDBJ databases">
        <title>Complete genome sequence of Streptococcus sp. CNU G2 isolated frome Bos taurus coreanae.</title>
        <authorList>
            <person name="Park S.Y."/>
            <person name="Kim J.H."/>
            <person name="Seo S.W."/>
        </authorList>
    </citation>
    <scope>NUCLEOTIDE SEQUENCE [LARGE SCALE GENOMIC DNA]</scope>
    <source>
        <strain evidence="2 3">CNU G2</strain>
        <plasmid evidence="3">p_cnu_g2</plasmid>
    </source>
</reference>
<dbReference type="Proteomes" id="UP000503166">
    <property type="component" value="Plasmid p_CNU_G2"/>
</dbReference>